<keyword evidence="2" id="KW-1185">Reference proteome</keyword>
<gene>
    <name evidence="1" type="ORF">EF294_10645</name>
</gene>
<dbReference type="EMBL" id="RKMH01000007">
    <property type="protein sequence ID" value="RPA61090.1"/>
    <property type="molecule type" value="Genomic_DNA"/>
</dbReference>
<accession>A0A3N4GR35</accession>
<dbReference type="Proteomes" id="UP000267536">
    <property type="component" value="Unassembled WGS sequence"/>
</dbReference>
<proteinExistence type="predicted"/>
<protein>
    <recommendedName>
        <fullName evidence="3">Type IV toxin-antitoxin system AbiEi family antitoxin domain-containing protein</fullName>
    </recommendedName>
</protein>
<evidence type="ECO:0008006" key="3">
    <source>
        <dbReference type="Google" id="ProtNLM"/>
    </source>
</evidence>
<evidence type="ECO:0000313" key="2">
    <source>
        <dbReference type="Proteomes" id="UP000267536"/>
    </source>
</evidence>
<dbReference type="RefSeq" id="WP_123929268.1">
    <property type="nucleotide sequence ID" value="NZ_JBPSDP010000006.1"/>
</dbReference>
<dbReference type="OrthoDB" id="5517693at2"/>
<comment type="caution">
    <text evidence="1">The sequence shown here is derived from an EMBL/GenBank/DDBJ whole genome shotgun (WGS) entry which is preliminary data.</text>
</comment>
<reference evidence="1 2" key="1">
    <citation type="submission" date="2018-11" db="EMBL/GenBank/DDBJ databases">
        <title>Draft genome sequence of Gordonia sp. RS15-1S isolated from rice stems.</title>
        <authorList>
            <person name="Muangham S."/>
        </authorList>
    </citation>
    <scope>NUCLEOTIDE SEQUENCE [LARGE SCALE GENOMIC DNA]</scope>
    <source>
        <strain evidence="1 2">RS15-1S</strain>
    </source>
</reference>
<dbReference type="AlphaFoldDB" id="A0A3N4GR35"/>
<evidence type="ECO:0000313" key="1">
    <source>
        <dbReference type="EMBL" id="RPA61090.1"/>
    </source>
</evidence>
<organism evidence="1 2">
    <name type="scientific">Gordonia oryzae</name>
    <dbReference type="NCBI Taxonomy" id="2487349"/>
    <lineage>
        <taxon>Bacteria</taxon>
        <taxon>Bacillati</taxon>
        <taxon>Actinomycetota</taxon>
        <taxon>Actinomycetes</taxon>
        <taxon>Mycobacteriales</taxon>
        <taxon>Gordoniaceae</taxon>
        <taxon>Gordonia</taxon>
    </lineage>
</organism>
<name>A0A3N4GR35_9ACTN</name>
<sequence>MMTFPTDTHGLIHRTAVIAVGLTDEDLARAVRTKQIVRIVRGVYAEAVRREPEELHRLTAIATVLTGTSDAPLSHQSAAAVLGLAMLEPNFRRVHRTAPTGFRTTTLHRHVGEVSEAHTVVIDGVSVTSLERTAVDVACGADGFARALAVFDAALRRGADREVMAMMLAGSRRGVGRARHALRFADGKAESPGESWSRAQLIEAGLRPARLQHEFYDKHGIFVARTDFDWDGLLVGEFDGKVKYQKLLRPGEDVTEVVLHEKAREDALRAMGIMVIRWVWDDLRRGTVVAKVRHWLVHLALMAA</sequence>